<sequence length="203" mass="22798">NDQAHLGKPQDVAFLPDGRTLIGDGLENKRVIILDEDGNYQSEFGEPGTGLGQFAEVHGLALGPDGLLFVADRQRGVHVFRQSHDPTRAYHPEFEPVTLWEGFALALDLHATEEALWVSEVNPGERLPRFIKLDFEGNRLYEWNLPTDGPSRFIETHSFSVDLEGNLYLSDNQNARTHKFVPREGADQSLQLARSYNTNEEDG</sequence>
<organism evidence="3">
    <name type="scientific">marine metagenome</name>
    <dbReference type="NCBI Taxonomy" id="408172"/>
    <lineage>
        <taxon>unclassified sequences</taxon>
        <taxon>metagenomes</taxon>
        <taxon>ecological metagenomes</taxon>
    </lineage>
</organism>
<dbReference type="InterPro" id="IPR011042">
    <property type="entry name" value="6-blade_b-propeller_TolB-like"/>
</dbReference>
<keyword evidence="2" id="KW-0325">Glycoprotein</keyword>
<accession>A0A382P5D6</accession>
<dbReference type="SUPFAM" id="SSF63829">
    <property type="entry name" value="Calcium-dependent phosphotriesterase"/>
    <property type="match status" value="1"/>
</dbReference>
<gene>
    <name evidence="3" type="ORF">METZ01_LOCUS320802</name>
</gene>
<evidence type="ECO:0000256" key="1">
    <source>
        <dbReference type="ARBA" id="ARBA00022729"/>
    </source>
</evidence>
<name>A0A382P5D6_9ZZZZ</name>
<evidence type="ECO:0000256" key="2">
    <source>
        <dbReference type="ARBA" id="ARBA00023180"/>
    </source>
</evidence>
<reference evidence="3" key="1">
    <citation type="submission" date="2018-05" db="EMBL/GenBank/DDBJ databases">
        <authorList>
            <person name="Lanie J.A."/>
            <person name="Ng W.-L."/>
            <person name="Kazmierczak K.M."/>
            <person name="Andrzejewski T.M."/>
            <person name="Davidsen T.M."/>
            <person name="Wayne K.J."/>
            <person name="Tettelin H."/>
            <person name="Glass J.I."/>
            <person name="Rusch D."/>
            <person name="Podicherti R."/>
            <person name="Tsui H.-C.T."/>
            <person name="Winkler M.E."/>
        </authorList>
    </citation>
    <scope>NUCLEOTIDE SEQUENCE</scope>
</reference>
<dbReference type="PANTHER" id="PTHR10680">
    <property type="entry name" value="PEPTIDYL-GLYCINE ALPHA-AMIDATING MONOOXYGENASE"/>
    <property type="match status" value="1"/>
</dbReference>
<protein>
    <recommendedName>
        <fullName evidence="4">SMP-30/Gluconolactonase/LRE-like region domain-containing protein</fullName>
    </recommendedName>
</protein>
<dbReference type="EMBL" id="UINC01104638">
    <property type="protein sequence ID" value="SVC67948.1"/>
    <property type="molecule type" value="Genomic_DNA"/>
</dbReference>
<dbReference type="Gene3D" id="2.120.10.30">
    <property type="entry name" value="TolB, C-terminal domain"/>
    <property type="match status" value="1"/>
</dbReference>
<evidence type="ECO:0008006" key="4">
    <source>
        <dbReference type="Google" id="ProtNLM"/>
    </source>
</evidence>
<evidence type="ECO:0000313" key="3">
    <source>
        <dbReference type="EMBL" id="SVC67948.1"/>
    </source>
</evidence>
<proteinExistence type="predicted"/>
<keyword evidence="1" id="KW-0732">Signal</keyword>
<dbReference type="AlphaFoldDB" id="A0A382P5D6"/>
<feature type="non-terminal residue" evidence="3">
    <location>
        <position position="1"/>
    </location>
</feature>